<comment type="caution">
    <text evidence="9">The sequence shown here is derived from an EMBL/GenBank/DDBJ whole genome shotgun (WGS) entry which is preliminary data.</text>
</comment>
<keyword evidence="6 7" id="KW-0472">Membrane</keyword>
<evidence type="ECO:0000256" key="4">
    <source>
        <dbReference type="ARBA" id="ARBA00022692"/>
    </source>
</evidence>
<dbReference type="Pfam" id="PF02308">
    <property type="entry name" value="MgtC"/>
    <property type="match status" value="1"/>
</dbReference>
<dbReference type="InterPro" id="IPR003416">
    <property type="entry name" value="MgtC/SapB/SrpB/YhiD_fam"/>
</dbReference>
<protein>
    <submittedName>
        <fullName evidence="9">MgtC/SapB family protein</fullName>
    </submittedName>
</protein>
<dbReference type="PRINTS" id="PR01837">
    <property type="entry name" value="MGTCSAPBPROT"/>
</dbReference>
<keyword evidence="5 7" id="KW-1133">Transmembrane helix</keyword>
<dbReference type="EMBL" id="JAVRHT010000001">
    <property type="protein sequence ID" value="MDT0630313.1"/>
    <property type="molecule type" value="Genomic_DNA"/>
</dbReference>
<keyword evidence="4 7" id="KW-0812">Transmembrane</keyword>
<dbReference type="PANTHER" id="PTHR33778:SF1">
    <property type="entry name" value="MAGNESIUM TRANSPORTER YHID-RELATED"/>
    <property type="match status" value="1"/>
</dbReference>
<proteinExistence type="inferred from homology"/>
<evidence type="ECO:0000313" key="9">
    <source>
        <dbReference type="EMBL" id="MDT0630313.1"/>
    </source>
</evidence>
<feature type="transmembrane region" description="Helical" evidence="7">
    <location>
        <begin position="125"/>
        <end position="142"/>
    </location>
</feature>
<evidence type="ECO:0000256" key="3">
    <source>
        <dbReference type="ARBA" id="ARBA00022475"/>
    </source>
</evidence>
<feature type="transmembrane region" description="Helical" evidence="7">
    <location>
        <begin position="12"/>
        <end position="28"/>
    </location>
</feature>
<name>A0ABU3BM21_9BACT</name>
<sequence>MLDAALADLRTLADAVLALALGGVVGWERERKGKGAGLRTMMLVALSSFLFVEVSVAAGAAAGGGVRVDPVRAVQAIAAGLGFLGAGIVFRDRERDRTRGLTTAASLLVVAPIGIAVALDRYVLAVGATVLTVLVLGAAERLERRVELRRG</sequence>
<feature type="transmembrane region" description="Helical" evidence="7">
    <location>
        <begin position="102"/>
        <end position="119"/>
    </location>
</feature>
<accession>A0ABU3BM21</accession>
<evidence type="ECO:0000256" key="7">
    <source>
        <dbReference type="SAM" id="Phobius"/>
    </source>
</evidence>
<evidence type="ECO:0000256" key="2">
    <source>
        <dbReference type="ARBA" id="ARBA00009298"/>
    </source>
</evidence>
<dbReference type="PANTHER" id="PTHR33778">
    <property type="entry name" value="PROTEIN MGTC"/>
    <property type="match status" value="1"/>
</dbReference>
<evidence type="ECO:0000256" key="6">
    <source>
        <dbReference type="ARBA" id="ARBA00023136"/>
    </source>
</evidence>
<feature type="domain" description="MgtC/SapB/SrpB/YhiD N-terminal" evidence="8">
    <location>
        <begin position="16"/>
        <end position="144"/>
    </location>
</feature>
<keyword evidence="10" id="KW-1185">Reference proteome</keyword>
<feature type="transmembrane region" description="Helical" evidence="7">
    <location>
        <begin position="73"/>
        <end position="90"/>
    </location>
</feature>
<comment type="subcellular location">
    <subcellularLocation>
        <location evidence="1">Cell membrane</location>
        <topology evidence="1">Multi-pass membrane protein</topology>
    </subcellularLocation>
</comment>
<evidence type="ECO:0000256" key="5">
    <source>
        <dbReference type="ARBA" id="ARBA00022989"/>
    </source>
</evidence>
<feature type="transmembrane region" description="Helical" evidence="7">
    <location>
        <begin position="40"/>
        <end position="61"/>
    </location>
</feature>
<dbReference type="Proteomes" id="UP001267426">
    <property type="component" value="Unassembled WGS sequence"/>
</dbReference>
<evidence type="ECO:0000256" key="1">
    <source>
        <dbReference type="ARBA" id="ARBA00004651"/>
    </source>
</evidence>
<evidence type="ECO:0000259" key="8">
    <source>
        <dbReference type="Pfam" id="PF02308"/>
    </source>
</evidence>
<dbReference type="InterPro" id="IPR049177">
    <property type="entry name" value="MgtC_SapB_SrpB_YhiD_N"/>
</dbReference>
<comment type="similarity">
    <text evidence="2">Belongs to the MgtC/SapB family.</text>
</comment>
<organism evidence="9 10">
    <name type="scientific">Rubrivirga litoralis</name>
    <dbReference type="NCBI Taxonomy" id="3075598"/>
    <lineage>
        <taxon>Bacteria</taxon>
        <taxon>Pseudomonadati</taxon>
        <taxon>Rhodothermota</taxon>
        <taxon>Rhodothermia</taxon>
        <taxon>Rhodothermales</taxon>
        <taxon>Rubricoccaceae</taxon>
        <taxon>Rubrivirga</taxon>
    </lineage>
</organism>
<keyword evidence="3" id="KW-1003">Cell membrane</keyword>
<evidence type="ECO:0000313" key="10">
    <source>
        <dbReference type="Proteomes" id="UP001267426"/>
    </source>
</evidence>
<reference evidence="9 10" key="1">
    <citation type="submission" date="2023-09" db="EMBL/GenBank/DDBJ databases">
        <authorList>
            <person name="Rey-Velasco X."/>
        </authorList>
    </citation>
    <scope>NUCLEOTIDE SEQUENCE [LARGE SCALE GENOMIC DNA]</scope>
    <source>
        <strain evidence="9 10">F394</strain>
    </source>
</reference>
<gene>
    <name evidence="9" type="ORF">RM540_01000</name>
</gene>
<dbReference type="RefSeq" id="WP_311661333.1">
    <property type="nucleotide sequence ID" value="NZ_JAVRHT010000001.1"/>
</dbReference>